<sequence>MQTKFTSLKKIKSRKYFHINSLGAILFSLAVNLSPWFSAKVQAQTDIYCKLPPEAIASKENLRQAVLEGNKNAEKQYQDILIKHNREVGNCRMRNWPRTQGIWLRLYPCDARPGEIDRILDKIVNQGYNQVYIEAFYDGQVLLPAANNPTVWPSILRVPGYENVDLLADSLKKAKERGLRAYAWVFTMNFGYTYSQLPNRQQALARNGRGQTTLDVIPDNVSLQNQLGASHAFHTFIDPYSPQARQDYNVMVNEVLKRQPQGVLFDYIRYLRGMGSDSVADQVKDLWIYSEASQNVLLQRAKNEAGKELIRKFVDKGYVTSQEINGRTPKWQRFFSPSINSRLTERGLETQIWELSVAHAAQGILDFLQVASQPVQEKGLPAGAVFFPGGNRRIQSNGFDSRLQPWDQFPTSMEWHPMAYATCGDLDPSCIVSKVERVMSMTPKGVKVIPAIAGAWGEPLKNRPSLEIQMQAIKVATPQINSISHFSYGWQNIEETRERKHCRLSTGN</sequence>
<dbReference type="AlphaFoldDB" id="Q114S3"/>
<dbReference type="eggNOG" id="COG1649">
    <property type="taxonomic scope" value="Bacteria"/>
</dbReference>
<dbReference type="HOGENOM" id="CLU_039913_0_0_3"/>
<evidence type="ECO:0008006" key="2">
    <source>
        <dbReference type="Google" id="ProtNLM"/>
    </source>
</evidence>
<dbReference type="STRING" id="203124.Tery_1741"/>
<proteinExistence type="predicted"/>
<dbReference type="Gene3D" id="3.20.20.80">
    <property type="entry name" value="Glycosidases"/>
    <property type="match status" value="1"/>
</dbReference>
<reference evidence="1" key="1">
    <citation type="submission" date="2006-06" db="EMBL/GenBank/DDBJ databases">
        <title>Complete sequence of Trichodesmium erythraeum IMS101.</title>
        <authorList>
            <consortium name="US DOE Joint Genome Institute"/>
            <person name="Copeland A."/>
            <person name="Lucas S."/>
            <person name="Lapidus A."/>
            <person name="Barry K."/>
            <person name="Detter J.C."/>
            <person name="Glavina del Rio T."/>
            <person name="Hammon N."/>
            <person name="Israni S."/>
            <person name="Dalin E."/>
            <person name="Tice H."/>
            <person name="Pitluck S."/>
            <person name="Kiss H."/>
            <person name="Munk A.C."/>
            <person name="Brettin T."/>
            <person name="Bruce D."/>
            <person name="Han C."/>
            <person name="Tapia R."/>
            <person name="Gilna P."/>
            <person name="Schmutz J."/>
            <person name="Larimer F."/>
            <person name="Land M."/>
            <person name="Hauser L."/>
            <person name="Kyrpides N."/>
            <person name="Kim E."/>
            <person name="Richardson P."/>
        </authorList>
    </citation>
    <scope>NUCLEOTIDE SEQUENCE [LARGE SCALE GENOMIC DNA]</scope>
    <source>
        <strain evidence="1">IMS101</strain>
    </source>
</reference>
<dbReference type="KEGG" id="ter:Tery_1741"/>
<dbReference type="PANTHER" id="PTHR43405:SF1">
    <property type="entry name" value="GLYCOSYL HYDROLASE DIGH"/>
    <property type="match status" value="1"/>
</dbReference>
<gene>
    <name evidence="1" type="ordered locus">Tery_1741</name>
</gene>
<accession>Q114S3</accession>
<dbReference type="InterPro" id="IPR052177">
    <property type="entry name" value="Divisome_Glycosyl_Hydrolase"/>
</dbReference>
<organism evidence="1">
    <name type="scientific">Trichodesmium erythraeum (strain IMS101)</name>
    <dbReference type="NCBI Taxonomy" id="203124"/>
    <lineage>
        <taxon>Bacteria</taxon>
        <taxon>Bacillati</taxon>
        <taxon>Cyanobacteriota</taxon>
        <taxon>Cyanophyceae</taxon>
        <taxon>Oscillatoriophycideae</taxon>
        <taxon>Oscillatoriales</taxon>
        <taxon>Microcoleaceae</taxon>
        <taxon>Trichodesmium</taxon>
    </lineage>
</organism>
<evidence type="ECO:0000313" key="1">
    <source>
        <dbReference type="EMBL" id="ABG51001.1"/>
    </source>
</evidence>
<protein>
    <recommendedName>
        <fullName evidence="2">Glycosyl hydrolase-like 10 domain-containing protein</fullName>
    </recommendedName>
</protein>
<dbReference type="PANTHER" id="PTHR43405">
    <property type="entry name" value="GLYCOSYL HYDROLASE DIGH"/>
    <property type="match status" value="1"/>
</dbReference>
<name>Q114S3_TRIEI</name>
<dbReference type="EMBL" id="CP000393">
    <property type="protein sequence ID" value="ABG51001.1"/>
    <property type="molecule type" value="Genomic_DNA"/>
</dbReference>